<protein>
    <submittedName>
        <fullName evidence="3">L-idonate 5-dehydrogenase</fullName>
    </submittedName>
</protein>
<dbReference type="InterPro" id="IPR036291">
    <property type="entry name" value="NAD(P)-bd_dom_sf"/>
</dbReference>
<dbReference type="Pfam" id="PF00107">
    <property type="entry name" value="ADH_zinc_N"/>
    <property type="match status" value="1"/>
</dbReference>
<dbReference type="Proteomes" id="UP000255529">
    <property type="component" value="Unassembled WGS sequence"/>
</dbReference>
<evidence type="ECO:0000256" key="1">
    <source>
        <dbReference type="ARBA" id="ARBA00023002"/>
    </source>
</evidence>
<dbReference type="AlphaFoldDB" id="A0A379YPB4"/>
<dbReference type="Gene3D" id="3.40.50.720">
    <property type="entry name" value="NAD(P)-binding Rossmann-like Domain"/>
    <property type="match status" value="1"/>
</dbReference>
<dbReference type="Gene3D" id="3.90.180.10">
    <property type="entry name" value="Medium-chain alcohol dehydrogenases, catalytic domain"/>
    <property type="match status" value="1"/>
</dbReference>
<evidence type="ECO:0000259" key="2">
    <source>
        <dbReference type="Pfam" id="PF00107"/>
    </source>
</evidence>
<accession>A0A379YPB4</accession>
<gene>
    <name evidence="3" type="ORF">NCTC11544_00797</name>
</gene>
<feature type="domain" description="Alcohol dehydrogenase-like C-terminal" evidence="2">
    <location>
        <begin position="3"/>
        <end position="123"/>
    </location>
</feature>
<dbReference type="PANTHER" id="PTHR43401">
    <property type="entry name" value="L-THREONINE 3-DEHYDROGENASE"/>
    <property type="match status" value="1"/>
</dbReference>
<reference evidence="3 4" key="1">
    <citation type="submission" date="2018-06" db="EMBL/GenBank/DDBJ databases">
        <authorList>
            <consortium name="Pathogen Informatics"/>
            <person name="Doyle S."/>
        </authorList>
    </citation>
    <scope>NUCLEOTIDE SEQUENCE [LARGE SCALE GENOMIC DNA]</scope>
    <source>
        <strain evidence="3 4">NCTC11544</strain>
    </source>
</reference>
<name>A0A379YPB4_9GAMM</name>
<dbReference type="SUPFAM" id="SSF51735">
    <property type="entry name" value="NAD(P)-binding Rossmann-fold domains"/>
    <property type="match status" value="1"/>
</dbReference>
<dbReference type="InterPro" id="IPR013149">
    <property type="entry name" value="ADH-like_C"/>
</dbReference>
<dbReference type="PANTHER" id="PTHR43401:SF3">
    <property type="entry name" value="L-GALACTONATE-5-DEHYDROGENASE"/>
    <property type="match status" value="1"/>
</dbReference>
<evidence type="ECO:0000313" key="3">
    <source>
        <dbReference type="EMBL" id="SUI47726.1"/>
    </source>
</evidence>
<proteinExistence type="predicted"/>
<dbReference type="GO" id="GO:0016491">
    <property type="term" value="F:oxidoreductase activity"/>
    <property type="evidence" value="ECO:0007669"/>
    <property type="project" value="UniProtKB-KW"/>
</dbReference>
<dbReference type="InterPro" id="IPR050129">
    <property type="entry name" value="Zn_alcohol_dh"/>
</dbReference>
<dbReference type="EMBL" id="UGYN01000002">
    <property type="protein sequence ID" value="SUI47726.1"/>
    <property type="molecule type" value="Genomic_DNA"/>
</dbReference>
<keyword evidence="1" id="KW-0560">Oxidoreductase</keyword>
<evidence type="ECO:0000313" key="4">
    <source>
        <dbReference type="Proteomes" id="UP000255529"/>
    </source>
</evidence>
<sequence length="163" mass="17944">MAAIAKADGAQVVVVDTSAERRRHVEQVLQLPTLDPQDGQFEAQLRGQFGGMLAAKVIDATGSRQAMNNAVNLIRHGGSIVFVGLFKGDLQFSDPEFHKKETTLMGSRNATEEDFAKVGRLMAAGAITARMMLSHQFDFDSLAQHYEEQVINNQQLIKGLIRF</sequence>
<organism evidence="3 4">
    <name type="scientific">Serratia quinivorans</name>
    <dbReference type="NCBI Taxonomy" id="137545"/>
    <lineage>
        <taxon>Bacteria</taxon>
        <taxon>Pseudomonadati</taxon>
        <taxon>Pseudomonadota</taxon>
        <taxon>Gammaproteobacteria</taxon>
        <taxon>Enterobacterales</taxon>
        <taxon>Yersiniaceae</taxon>
        <taxon>Serratia</taxon>
    </lineage>
</organism>